<dbReference type="EMBL" id="JANX01000653">
    <property type="protein sequence ID" value="KGM30914.1"/>
    <property type="molecule type" value="Genomic_DNA"/>
</dbReference>
<evidence type="ECO:0000313" key="2">
    <source>
        <dbReference type="Proteomes" id="UP000029995"/>
    </source>
</evidence>
<proteinExistence type="predicted"/>
<gene>
    <name evidence="1" type="ORF">P409_30270</name>
</gene>
<name>A0A0A0CYV6_9PROT</name>
<organism evidence="1 2">
    <name type="scientific">Inquilinus limosus MP06</name>
    <dbReference type="NCBI Taxonomy" id="1398085"/>
    <lineage>
        <taxon>Bacteria</taxon>
        <taxon>Pseudomonadati</taxon>
        <taxon>Pseudomonadota</taxon>
        <taxon>Alphaproteobacteria</taxon>
        <taxon>Rhodospirillales</taxon>
        <taxon>Rhodospirillaceae</taxon>
        <taxon>Inquilinus</taxon>
    </lineage>
</organism>
<comment type="caution">
    <text evidence="1">The sequence shown here is derived from an EMBL/GenBank/DDBJ whole genome shotgun (WGS) entry which is preliminary data.</text>
</comment>
<protein>
    <submittedName>
        <fullName evidence="1">Uncharacterized protein</fullName>
    </submittedName>
</protein>
<reference evidence="1 2" key="1">
    <citation type="submission" date="2014-01" db="EMBL/GenBank/DDBJ databases">
        <title>Genome sequence determination for a cystic fibrosis isolate, Inquilinus limosus.</title>
        <authorList>
            <person name="Pino M."/>
            <person name="Di Conza J."/>
            <person name="Gutkind G."/>
        </authorList>
    </citation>
    <scope>NUCLEOTIDE SEQUENCE [LARGE SCALE GENOMIC DNA]</scope>
    <source>
        <strain evidence="1 2">MP06</strain>
    </source>
</reference>
<dbReference type="AlphaFoldDB" id="A0A0A0CYV6"/>
<dbReference type="Proteomes" id="UP000029995">
    <property type="component" value="Unassembled WGS sequence"/>
</dbReference>
<accession>A0A0A0CYV6</accession>
<sequence>MVPAAALAMATLLSGCENSAIRNWTNPTKQRLVENGYTVSVIKNDGWYASWFSPDAPIATVPPLILLKPAQIKAIEKVSGCRVVDALYNATSAQPAFLEATVDCTARPAS</sequence>
<evidence type="ECO:0000313" key="1">
    <source>
        <dbReference type="EMBL" id="KGM30914.1"/>
    </source>
</evidence>